<feature type="coiled-coil region" evidence="1">
    <location>
        <begin position="19"/>
        <end position="53"/>
    </location>
</feature>
<evidence type="ECO:0000313" key="4">
    <source>
        <dbReference type="Proteomes" id="UP001224682"/>
    </source>
</evidence>
<sequence length="96" mass="11023">MLDRTHDILDDQPLSDAAAGFAKERLKSFIDRLENLESEIKDRNNDKRDLYAEAKGEGFDVKALREILKIRKQDADERAEREAIVDLYMQALGMLG</sequence>
<name>A0ABU0BE08_9HYPH</name>
<reference evidence="3 4" key="1">
    <citation type="submission" date="2023-07" db="EMBL/GenBank/DDBJ databases">
        <title>Genomic Encyclopedia of Type Strains, Phase IV (KMG-IV): sequencing the most valuable type-strain genomes for metagenomic binning, comparative biology and taxonomic classification.</title>
        <authorList>
            <person name="Goeker M."/>
        </authorList>
    </citation>
    <scope>NUCLEOTIDE SEQUENCE [LARGE SCALE GENOMIC DNA]</scope>
    <source>
        <strain evidence="3 4">DSM 2457</strain>
    </source>
</reference>
<dbReference type="Proteomes" id="UP001224682">
    <property type="component" value="Unassembled WGS sequence"/>
</dbReference>
<keyword evidence="1" id="KW-0175">Coiled coil</keyword>
<proteinExistence type="predicted"/>
<protein>
    <submittedName>
        <fullName evidence="3">Uncharacterized protein (UPF0335 family)</fullName>
    </submittedName>
</protein>
<dbReference type="NCBIfam" id="NF010247">
    <property type="entry name" value="PRK13694.1"/>
    <property type="match status" value="1"/>
</dbReference>
<organism evidence="3 4">
    <name type="scientific">Ancylobacter polymorphus</name>
    <dbReference type="NCBI Taxonomy" id="223390"/>
    <lineage>
        <taxon>Bacteria</taxon>
        <taxon>Pseudomonadati</taxon>
        <taxon>Pseudomonadota</taxon>
        <taxon>Alphaproteobacteria</taxon>
        <taxon>Hyphomicrobiales</taxon>
        <taxon>Xanthobacteraceae</taxon>
        <taxon>Ancylobacter</taxon>
    </lineage>
</organism>
<gene>
    <name evidence="3" type="ORF">J2S75_002863</name>
</gene>
<comment type="caution">
    <text evidence="3">The sequence shown here is derived from an EMBL/GenBank/DDBJ whole genome shotgun (WGS) entry which is preliminary data.</text>
</comment>
<dbReference type="InterPro" id="IPR046367">
    <property type="entry name" value="GapR-like_DNA-bd"/>
</dbReference>
<dbReference type="Pfam" id="PF10073">
    <property type="entry name" value="GapR_DNA-bd"/>
    <property type="match status" value="1"/>
</dbReference>
<dbReference type="EMBL" id="JAUSUI010000005">
    <property type="protein sequence ID" value="MDQ0303829.1"/>
    <property type="molecule type" value="Genomic_DNA"/>
</dbReference>
<dbReference type="RefSeq" id="WP_307020530.1">
    <property type="nucleotide sequence ID" value="NZ_JAUSUI010000005.1"/>
</dbReference>
<evidence type="ECO:0000256" key="1">
    <source>
        <dbReference type="SAM" id="Coils"/>
    </source>
</evidence>
<evidence type="ECO:0000313" key="3">
    <source>
        <dbReference type="EMBL" id="MDQ0303829.1"/>
    </source>
</evidence>
<feature type="domain" description="GapR-like DNA-binding" evidence="2">
    <location>
        <begin position="22"/>
        <end position="93"/>
    </location>
</feature>
<evidence type="ECO:0000259" key="2">
    <source>
        <dbReference type="Pfam" id="PF10073"/>
    </source>
</evidence>
<accession>A0ABU0BE08</accession>
<keyword evidence="4" id="KW-1185">Reference proteome</keyword>